<proteinExistence type="predicted"/>
<dbReference type="Proteomes" id="UP000484858">
    <property type="component" value="Unassembled WGS sequence"/>
</dbReference>
<reference evidence="2 3" key="1">
    <citation type="submission" date="2013-04" db="EMBL/GenBank/DDBJ databases">
        <title>Gluconobacter oxydans NBRC 3293 whole genome sequence.</title>
        <authorList>
            <person name="Matsutani M."/>
            <person name="Yakushi T."/>
            <person name="Matsushita K."/>
        </authorList>
    </citation>
    <scope>NUCLEOTIDE SEQUENCE [LARGE SCALE GENOMIC DNA]</scope>
    <source>
        <strain evidence="2 3">NBRC 3293</strain>
    </source>
</reference>
<evidence type="ECO:0000313" key="3">
    <source>
        <dbReference type="Proteomes" id="UP000484858"/>
    </source>
</evidence>
<dbReference type="EMBL" id="BARJ01000012">
    <property type="protein sequence ID" value="GEM17928.1"/>
    <property type="molecule type" value="Genomic_DNA"/>
</dbReference>
<sequence>MRRIHKEAKSEITEGVMMFDETQDGWPPASTGTGALPSADKAEHEQGMSSLTCNAPEIADSEGEDEPGCPCCVIPWFR</sequence>
<dbReference type="AlphaFoldDB" id="A0A829WM87"/>
<comment type="caution">
    <text evidence="2">The sequence shown here is derived from an EMBL/GenBank/DDBJ whole genome shotgun (WGS) entry which is preliminary data.</text>
</comment>
<evidence type="ECO:0000313" key="2">
    <source>
        <dbReference type="EMBL" id="GEM17928.1"/>
    </source>
</evidence>
<accession>A0A829WM87</accession>
<evidence type="ECO:0000256" key="1">
    <source>
        <dbReference type="SAM" id="MobiDB-lite"/>
    </source>
</evidence>
<feature type="region of interest" description="Disordered" evidence="1">
    <location>
        <begin position="21"/>
        <end position="49"/>
    </location>
</feature>
<name>A0A829WM87_GLUOY</name>
<organism evidence="2 3">
    <name type="scientific">Gluconobacter oxydans NBRC 3293</name>
    <dbReference type="NCBI Taxonomy" id="1315969"/>
    <lineage>
        <taxon>Bacteria</taxon>
        <taxon>Pseudomonadati</taxon>
        <taxon>Pseudomonadota</taxon>
        <taxon>Alphaproteobacteria</taxon>
        <taxon>Acetobacterales</taxon>
        <taxon>Acetobacteraceae</taxon>
        <taxon>Gluconobacter</taxon>
    </lineage>
</organism>
<protein>
    <submittedName>
        <fullName evidence="2">Uncharacterized protein</fullName>
    </submittedName>
</protein>
<gene>
    <name evidence="2" type="ORF">NBRC3293_2425</name>
</gene>